<sequence>MSTSVAGTEPPGTQAAPAGPIPNRPAPAAPAAPAAPVAAVAGADGRARCPWGLSAPEYVEYHDQEWGRPVRDTVGLFERLTLEAFQSGLSWLTILRKRPAFRSAFAGFDPGVVAGFGAADVERLLGDAGIVRNRRKIEATIVNARAVLALDRPLPELIWSHRPPRRARPATLADVPAKSAESVALAKGLRAAGFVFVGPTTAYALMQACGLVDDHLADCWVPHVPE</sequence>
<evidence type="ECO:0000313" key="4">
    <source>
        <dbReference type="Proteomes" id="UP000032545"/>
    </source>
</evidence>
<dbReference type="GO" id="GO:0008725">
    <property type="term" value="F:DNA-3-methyladenine glycosylase activity"/>
    <property type="evidence" value="ECO:0007669"/>
    <property type="project" value="UniProtKB-EC"/>
</dbReference>
<keyword evidence="3" id="KW-0326">Glycosidase</keyword>
<dbReference type="PATRIC" id="fig|1502723.3.peg.6146"/>
<dbReference type="InterPro" id="IPR011257">
    <property type="entry name" value="DNA_glycosylase"/>
</dbReference>
<feature type="binding site" evidence="1">
    <location>
        <position position="62"/>
    </location>
    <ligand>
        <name>Zn(2+)</name>
        <dbReference type="ChEBI" id="CHEBI:29105"/>
    </ligand>
</feature>
<dbReference type="PANTHER" id="PTHR30037">
    <property type="entry name" value="DNA-3-METHYLADENINE GLYCOSYLASE 1"/>
    <property type="match status" value="1"/>
</dbReference>
<dbReference type="InterPro" id="IPR004597">
    <property type="entry name" value="Tag"/>
</dbReference>
<dbReference type="Gene3D" id="1.10.340.30">
    <property type="entry name" value="Hypothetical protein, domain 2"/>
    <property type="match status" value="1"/>
</dbReference>
<keyword evidence="4" id="KW-1185">Reference proteome</keyword>
<gene>
    <name evidence="3" type="ORF">FF36_01576</name>
</gene>
<feature type="binding site" evidence="1">
    <location>
        <position position="49"/>
    </location>
    <ligand>
        <name>Zn(2+)</name>
        <dbReference type="ChEBI" id="CHEBI:29105"/>
    </ligand>
</feature>
<dbReference type="EC" id="3.2.2.20" evidence="3"/>
<feature type="binding site" evidence="1">
    <location>
        <position position="219"/>
    </location>
    <ligand>
        <name>Zn(2+)</name>
        <dbReference type="ChEBI" id="CHEBI:29105"/>
    </ligand>
</feature>
<dbReference type="SUPFAM" id="SSF48150">
    <property type="entry name" value="DNA-glycosylase"/>
    <property type="match status" value="1"/>
</dbReference>
<dbReference type="PANTHER" id="PTHR30037:SF4">
    <property type="entry name" value="DNA-3-METHYLADENINE GLYCOSYLASE I"/>
    <property type="match status" value="1"/>
</dbReference>
<name>A0A0D8BIS8_9ACTN</name>
<organism evidence="3 4">
    <name type="scientific">Frankia torreyi</name>
    <dbReference type="NCBI Taxonomy" id="1856"/>
    <lineage>
        <taxon>Bacteria</taxon>
        <taxon>Bacillati</taxon>
        <taxon>Actinomycetota</taxon>
        <taxon>Actinomycetes</taxon>
        <taxon>Frankiales</taxon>
        <taxon>Frankiaceae</taxon>
        <taxon>Frankia</taxon>
    </lineage>
</organism>
<reference evidence="3 4" key="2">
    <citation type="journal article" date="2016" name="Genome Announc.">
        <title>Permanent Draft Genome Sequences for Two Variants of Frankia sp. Strain CpI1, the First Frankia Strain Isolated from Root Nodules of Comptonia peregrina.</title>
        <authorList>
            <person name="Oshone R."/>
            <person name="Hurst S.G.IV."/>
            <person name="Abebe-Akele F."/>
            <person name="Simpson S."/>
            <person name="Morris K."/>
            <person name="Thomas W.K."/>
            <person name="Tisa L.S."/>
        </authorList>
    </citation>
    <scope>NUCLEOTIDE SEQUENCE [LARGE SCALE GENOMIC DNA]</scope>
    <source>
        <strain evidence="4">CpI1-S</strain>
    </source>
</reference>
<accession>A0A0D8BIS8</accession>
<keyword evidence="1" id="KW-0479">Metal-binding</keyword>
<protein>
    <submittedName>
        <fullName evidence="3">DNA-3-methyladenine glycosylase I</fullName>
        <ecNumber evidence="3">3.2.2.20</ecNumber>
    </submittedName>
</protein>
<dbReference type="NCBIfam" id="TIGR00624">
    <property type="entry name" value="tag"/>
    <property type="match status" value="1"/>
</dbReference>
<evidence type="ECO:0000256" key="2">
    <source>
        <dbReference type="SAM" id="MobiDB-lite"/>
    </source>
</evidence>
<feature type="region of interest" description="Disordered" evidence="2">
    <location>
        <begin position="1"/>
        <end position="30"/>
    </location>
</feature>
<dbReference type="InterPro" id="IPR005019">
    <property type="entry name" value="Adenine_glyco"/>
</dbReference>
<evidence type="ECO:0000256" key="1">
    <source>
        <dbReference type="PIRSR" id="PIRSR604597-1"/>
    </source>
</evidence>
<feature type="compositionally biased region" description="Pro residues" evidence="2">
    <location>
        <begin position="19"/>
        <end position="30"/>
    </location>
</feature>
<keyword evidence="1" id="KW-0862">Zinc</keyword>
<dbReference type="Proteomes" id="UP000032545">
    <property type="component" value="Unassembled WGS sequence"/>
</dbReference>
<comment type="caution">
    <text evidence="3">The sequence shown here is derived from an EMBL/GenBank/DDBJ whole genome shotgun (WGS) entry which is preliminary data.</text>
</comment>
<proteinExistence type="predicted"/>
<dbReference type="GO" id="GO:0046872">
    <property type="term" value="F:metal ion binding"/>
    <property type="evidence" value="ECO:0007669"/>
    <property type="project" value="UniProtKB-KW"/>
</dbReference>
<evidence type="ECO:0000313" key="3">
    <source>
        <dbReference type="EMBL" id="KJE24173.1"/>
    </source>
</evidence>
<dbReference type="EMBL" id="JYFN01000008">
    <property type="protein sequence ID" value="KJE24173.1"/>
    <property type="molecule type" value="Genomic_DNA"/>
</dbReference>
<reference evidence="4" key="1">
    <citation type="submission" date="2015-02" db="EMBL/GenBank/DDBJ databases">
        <title>Draft Genome of Frankia sp. CpI1-S.</title>
        <authorList>
            <person name="Oshone R.T."/>
            <person name="Ngom M."/>
            <person name="Ghodhbane-Gtari F."/>
            <person name="Gtari M."/>
            <person name="Morris K."/>
            <person name="Thomas K."/>
            <person name="Sen A."/>
            <person name="Tisa L.S."/>
        </authorList>
    </citation>
    <scope>NUCLEOTIDE SEQUENCE [LARGE SCALE GENOMIC DNA]</scope>
    <source>
        <strain evidence="4">CpI1-S</strain>
    </source>
</reference>
<dbReference type="RefSeq" id="WP_236705592.1">
    <property type="nucleotide sequence ID" value="NZ_JYFN01000008.1"/>
</dbReference>
<dbReference type="Pfam" id="PF03352">
    <property type="entry name" value="Adenine_glyco"/>
    <property type="match status" value="1"/>
</dbReference>
<dbReference type="AlphaFoldDB" id="A0A0D8BIS8"/>
<dbReference type="GO" id="GO:0006284">
    <property type="term" value="P:base-excision repair"/>
    <property type="evidence" value="ECO:0007669"/>
    <property type="project" value="InterPro"/>
</dbReference>
<keyword evidence="3" id="KW-0378">Hydrolase</keyword>
<feature type="binding site" evidence="1">
    <location>
        <position position="215"/>
    </location>
    <ligand>
        <name>Zn(2+)</name>
        <dbReference type="ChEBI" id="CHEBI:29105"/>
    </ligand>
</feature>
<dbReference type="InterPro" id="IPR052891">
    <property type="entry name" value="DNA-3mA_glycosylase"/>
</dbReference>